<evidence type="ECO:0000313" key="2">
    <source>
        <dbReference type="Proteomes" id="UP000324222"/>
    </source>
</evidence>
<organism evidence="1 2">
    <name type="scientific">Portunus trituberculatus</name>
    <name type="common">Swimming crab</name>
    <name type="synonym">Neptunus trituberculatus</name>
    <dbReference type="NCBI Taxonomy" id="210409"/>
    <lineage>
        <taxon>Eukaryota</taxon>
        <taxon>Metazoa</taxon>
        <taxon>Ecdysozoa</taxon>
        <taxon>Arthropoda</taxon>
        <taxon>Crustacea</taxon>
        <taxon>Multicrustacea</taxon>
        <taxon>Malacostraca</taxon>
        <taxon>Eumalacostraca</taxon>
        <taxon>Eucarida</taxon>
        <taxon>Decapoda</taxon>
        <taxon>Pleocyemata</taxon>
        <taxon>Brachyura</taxon>
        <taxon>Eubrachyura</taxon>
        <taxon>Portunoidea</taxon>
        <taxon>Portunidae</taxon>
        <taxon>Portuninae</taxon>
        <taxon>Portunus</taxon>
    </lineage>
</organism>
<dbReference type="EMBL" id="VSRR010004980">
    <property type="protein sequence ID" value="MPC41240.1"/>
    <property type="molecule type" value="Genomic_DNA"/>
</dbReference>
<dbReference type="AlphaFoldDB" id="A0A5B7F1K6"/>
<comment type="caution">
    <text evidence="1">The sequence shown here is derived from an EMBL/GenBank/DDBJ whole genome shotgun (WGS) entry which is preliminary data.</text>
</comment>
<dbReference type="Proteomes" id="UP000324222">
    <property type="component" value="Unassembled WGS sequence"/>
</dbReference>
<keyword evidence="2" id="KW-1185">Reference proteome</keyword>
<reference evidence="1 2" key="1">
    <citation type="submission" date="2019-05" db="EMBL/GenBank/DDBJ databases">
        <title>Another draft genome of Portunus trituberculatus and its Hox gene families provides insights of decapod evolution.</title>
        <authorList>
            <person name="Jeong J.-H."/>
            <person name="Song I."/>
            <person name="Kim S."/>
            <person name="Choi T."/>
            <person name="Kim D."/>
            <person name="Ryu S."/>
            <person name="Kim W."/>
        </authorList>
    </citation>
    <scope>NUCLEOTIDE SEQUENCE [LARGE SCALE GENOMIC DNA]</scope>
    <source>
        <tissue evidence="1">Muscle</tissue>
    </source>
</reference>
<protein>
    <submittedName>
        <fullName evidence="1">Uncharacterized protein</fullName>
    </submittedName>
</protein>
<sequence length="79" mass="8744">MKAGRPLLPPSLLNTLRPIPLPPPSLSPLRLPASLLSFPPSLPLPFLPPLTSPLYFSFPRSPRHCSLLTKNLTTPWKLQ</sequence>
<proteinExistence type="predicted"/>
<name>A0A5B7F1K6_PORTR</name>
<accession>A0A5B7F1K6</accession>
<evidence type="ECO:0000313" key="1">
    <source>
        <dbReference type="EMBL" id="MPC41240.1"/>
    </source>
</evidence>
<gene>
    <name evidence="1" type="ORF">E2C01_034827</name>
</gene>